<evidence type="ECO:0000256" key="1">
    <source>
        <dbReference type="ARBA" id="ARBA00001946"/>
    </source>
</evidence>
<keyword evidence="3" id="KW-0808">Transferase</keyword>
<feature type="compositionally biased region" description="Basic and acidic residues" evidence="8">
    <location>
        <begin position="852"/>
        <end position="865"/>
    </location>
</feature>
<feature type="compositionally biased region" description="Basic and acidic residues" evidence="8">
    <location>
        <begin position="558"/>
        <end position="576"/>
    </location>
</feature>
<feature type="compositionally biased region" description="Basic and acidic residues" evidence="8">
    <location>
        <begin position="903"/>
        <end position="915"/>
    </location>
</feature>
<gene>
    <name evidence="10" type="ORF">PFISCL1PPCAC_27512</name>
</gene>
<dbReference type="Gene3D" id="1.10.510.10">
    <property type="entry name" value="Transferase(Phosphotransferase) domain 1"/>
    <property type="match status" value="1"/>
</dbReference>
<feature type="region of interest" description="Disordered" evidence="8">
    <location>
        <begin position="1000"/>
        <end position="1029"/>
    </location>
</feature>
<evidence type="ECO:0000256" key="4">
    <source>
        <dbReference type="ARBA" id="ARBA00022741"/>
    </source>
</evidence>
<evidence type="ECO:0000256" key="2">
    <source>
        <dbReference type="ARBA" id="ARBA00022527"/>
    </source>
</evidence>
<feature type="compositionally biased region" description="Basic and acidic residues" evidence="8">
    <location>
        <begin position="705"/>
        <end position="736"/>
    </location>
</feature>
<reference evidence="10" key="1">
    <citation type="submission" date="2023-10" db="EMBL/GenBank/DDBJ databases">
        <title>Genome assembly of Pristionchus species.</title>
        <authorList>
            <person name="Yoshida K."/>
            <person name="Sommer R.J."/>
        </authorList>
    </citation>
    <scope>NUCLEOTIDE SEQUENCE</scope>
    <source>
        <strain evidence="10">RS5133</strain>
    </source>
</reference>
<keyword evidence="2" id="KW-0723">Serine/threonine-protein kinase</keyword>
<dbReference type="PROSITE" id="PS50011">
    <property type="entry name" value="PROTEIN_KINASE_DOM"/>
    <property type="match status" value="1"/>
</dbReference>
<dbReference type="PROSITE" id="PS00107">
    <property type="entry name" value="PROTEIN_KINASE_ATP"/>
    <property type="match status" value="1"/>
</dbReference>
<keyword evidence="4 7" id="KW-0547">Nucleotide-binding</keyword>
<feature type="compositionally biased region" description="Basic and acidic residues" evidence="8">
    <location>
        <begin position="875"/>
        <end position="886"/>
    </location>
</feature>
<dbReference type="GO" id="GO:0005524">
    <property type="term" value="F:ATP binding"/>
    <property type="evidence" value="ECO:0007669"/>
    <property type="project" value="UniProtKB-UniRule"/>
</dbReference>
<dbReference type="GO" id="GO:0005634">
    <property type="term" value="C:nucleus"/>
    <property type="evidence" value="ECO:0007669"/>
    <property type="project" value="TreeGrafter"/>
</dbReference>
<dbReference type="SMART" id="SM00220">
    <property type="entry name" value="S_TKc"/>
    <property type="match status" value="1"/>
</dbReference>
<feature type="compositionally biased region" description="Polar residues" evidence="8">
    <location>
        <begin position="694"/>
        <end position="703"/>
    </location>
</feature>
<dbReference type="InterPro" id="IPR017441">
    <property type="entry name" value="Protein_kinase_ATP_BS"/>
</dbReference>
<evidence type="ECO:0000259" key="9">
    <source>
        <dbReference type="PROSITE" id="PS50011"/>
    </source>
</evidence>
<evidence type="ECO:0000313" key="10">
    <source>
        <dbReference type="EMBL" id="GMT36215.1"/>
    </source>
</evidence>
<feature type="binding site" evidence="7">
    <location>
        <position position="79"/>
    </location>
    <ligand>
        <name>ATP</name>
        <dbReference type="ChEBI" id="CHEBI:30616"/>
    </ligand>
</feature>
<feature type="region of interest" description="Disordered" evidence="8">
    <location>
        <begin position="779"/>
        <end position="933"/>
    </location>
</feature>
<dbReference type="PANTHER" id="PTHR24342">
    <property type="entry name" value="SERINE/THREONINE-PROTEIN KINASE 17"/>
    <property type="match status" value="1"/>
</dbReference>
<evidence type="ECO:0000313" key="11">
    <source>
        <dbReference type="Proteomes" id="UP001432322"/>
    </source>
</evidence>
<keyword evidence="11" id="KW-1185">Reference proteome</keyword>
<dbReference type="InterPro" id="IPR000719">
    <property type="entry name" value="Prot_kinase_dom"/>
</dbReference>
<feature type="compositionally biased region" description="Basic and acidic residues" evidence="8">
    <location>
        <begin position="1050"/>
        <end position="1079"/>
    </location>
</feature>
<evidence type="ECO:0000256" key="7">
    <source>
        <dbReference type="PROSITE-ProRule" id="PRU10141"/>
    </source>
</evidence>
<feature type="compositionally biased region" description="Basic and acidic residues" evidence="8">
    <location>
        <begin position="779"/>
        <end position="799"/>
    </location>
</feature>
<feature type="compositionally biased region" description="Polar residues" evidence="8">
    <location>
        <begin position="1000"/>
        <end position="1011"/>
    </location>
</feature>
<evidence type="ECO:0000256" key="3">
    <source>
        <dbReference type="ARBA" id="ARBA00022679"/>
    </source>
</evidence>
<dbReference type="FunFam" id="1.10.510.10:FF:000571">
    <property type="entry name" value="Maternal embryonic leucine zipper kinase"/>
    <property type="match status" value="1"/>
</dbReference>
<dbReference type="EMBL" id="BTSY01000007">
    <property type="protein sequence ID" value="GMT36215.1"/>
    <property type="molecule type" value="Genomic_DNA"/>
</dbReference>
<comment type="caution">
    <text evidence="10">The sequence shown here is derived from an EMBL/GenBank/DDBJ whole genome shotgun (WGS) entry which is preliminary data.</text>
</comment>
<dbReference type="PROSITE" id="PS00108">
    <property type="entry name" value="PROTEIN_KINASE_ST"/>
    <property type="match status" value="1"/>
</dbReference>
<sequence>MVFIGAAEPSTLSTAIHVPETYPADSDLPPFNPKEVVRIRTNAKFDDFYEIYGEPLGEGKFGKVFQCRERSTGLELAAKFIKIRKDADKATVEREVSIMTQMRHPRIAQIYDAFYAGTNDVILLMEIVRGGELFNRVAEESYILTEKAVAMIVCQICEAIDYIHSQHIIHLDIKPENIMCVSETGNRIKLIDFGLAQYYDGSKDLYYMAGTPEFAAPEVIKYEPLDFRTDMWSVGVITYILLSGYSPFLGDNVAETYVNVERGEWEFTEEFELVSEQAKDFIRNLLSYDKNNRMYPRECLKHPWIAETRAAASIDTLLAQPIPIPRVEPIAKEAEPAIEDGTQLSNKQIKRYVVRRRFRKLAFAVMCYVDFRKILIELRRRHSIKGEEYFAAAKVPDPPEEMGALLAKKPRDEEIASASTSEKKESTSDETMDEKVVKKKKKTSTTTSSGAERPKTKKAKKEESPDESAVFSPSEEETVKDKTVQKKRMKKDATSMATSSQEKPAKIVKKSSSDEFKVKRRVSKSPSPIKVGVIPEETKPKKKSIKPASSDSGVVVDSKMRQTSMDRESVVSRKSEMTLSPPESIAEKKVKKTKKSSSAAVPTENEAKQSKQDGEKATEKKTKSIVATRLAQISRTESSPLKMPVIHIQPPTPATNSTAEKKKIERVTSPLTIKIPSPSTSSLASPLSNAPTSGISSPSTETLQVEEKKRKTEEDKQKKRVWKQEKYEASESRRSTEVISVPKNQLPSTVDAEKAAAVKKKAQSSPLAERIARMENMAKEKQIEQEVKRGRLKIERENSGLKSVSKESSPAPPSKISIVSEKATTTTKTTTVNTRNKTEEKEVGSSVSTGKSKIEVRDKSEKETNAVKVNQTEVSEERSQCEETPKKTVKKTMVKKTSTTTTTEKEKKIKRRSESIESSMSALVKSDKNDLEVSSKLVTNGTTVADGEMKIGVENKKKLRVEKNDEGKNRVEATEKEVTTVQIRDKETKEKVKKTSMTTVIADASNTSNESTPTKKKTKPKVLKEKEVTPPFIEYPPALADDIQRLKEARAKAKKKEEELQHRHVRFADEPAFQEKPEPQVKVNRSTKIEHSSEEERKGEEKKTRRKSSFFEITDEEKDKLESLKEDFSFASLRHRLEKQLSKKGSDDSEDDTPPPEPKKEVIVCPSTNSLLKRWKNIEQTNC</sequence>
<dbReference type="Pfam" id="PF00069">
    <property type="entry name" value="Pkinase"/>
    <property type="match status" value="1"/>
</dbReference>
<dbReference type="PANTHER" id="PTHR24342:SF20">
    <property type="entry name" value="MYOSIN LIGHT CHAIN KINASE, SMOOTH MUSCLE"/>
    <property type="match status" value="1"/>
</dbReference>
<protein>
    <recommendedName>
        <fullName evidence="9">Protein kinase domain-containing protein</fullName>
    </recommendedName>
</protein>
<evidence type="ECO:0000256" key="5">
    <source>
        <dbReference type="ARBA" id="ARBA00022777"/>
    </source>
</evidence>
<accession>A0AAV5WXJ1</accession>
<feature type="region of interest" description="Disordered" evidence="8">
    <location>
        <begin position="407"/>
        <end position="745"/>
    </location>
</feature>
<dbReference type="FunFam" id="3.30.200.20:FF:000918">
    <property type="entry name" value="Myosin Light Chain Kinase related"/>
    <property type="match status" value="1"/>
</dbReference>
<proteinExistence type="predicted"/>
<evidence type="ECO:0000256" key="6">
    <source>
        <dbReference type="ARBA" id="ARBA00022840"/>
    </source>
</evidence>
<dbReference type="GO" id="GO:0043065">
    <property type="term" value="P:positive regulation of apoptotic process"/>
    <property type="evidence" value="ECO:0007669"/>
    <property type="project" value="TreeGrafter"/>
</dbReference>
<keyword evidence="6 7" id="KW-0067">ATP-binding</keyword>
<dbReference type="Proteomes" id="UP001432322">
    <property type="component" value="Unassembled WGS sequence"/>
</dbReference>
<dbReference type="GO" id="GO:0035556">
    <property type="term" value="P:intracellular signal transduction"/>
    <property type="evidence" value="ECO:0007669"/>
    <property type="project" value="TreeGrafter"/>
</dbReference>
<dbReference type="SUPFAM" id="SSF56112">
    <property type="entry name" value="Protein kinase-like (PK-like)"/>
    <property type="match status" value="1"/>
</dbReference>
<dbReference type="AlphaFoldDB" id="A0AAV5WXJ1"/>
<dbReference type="Gene3D" id="3.30.200.20">
    <property type="entry name" value="Phosphorylase Kinase, domain 1"/>
    <property type="match status" value="1"/>
</dbReference>
<dbReference type="InterPro" id="IPR008271">
    <property type="entry name" value="Ser/Thr_kinase_AS"/>
</dbReference>
<feature type="compositionally biased region" description="Low complexity" evidence="8">
    <location>
        <begin position="821"/>
        <end position="835"/>
    </location>
</feature>
<feature type="region of interest" description="Disordered" evidence="8">
    <location>
        <begin position="1139"/>
        <end position="1165"/>
    </location>
</feature>
<dbReference type="GO" id="GO:0004674">
    <property type="term" value="F:protein serine/threonine kinase activity"/>
    <property type="evidence" value="ECO:0007669"/>
    <property type="project" value="UniProtKB-KW"/>
</dbReference>
<feature type="compositionally biased region" description="Basic and acidic residues" evidence="8">
    <location>
        <begin position="605"/>
        <end position="622"/>
    </location>
</feature>
<feature type="compositionally biased region" description="Low complexity" evidence="8">
    <location>
        <begin position="676"/>
        <end position="693"/>
    </location>
</feature>
<evidence type="ECO:0000256" key="8">
    <source>
        <dbReference type="SAM" id="MobiDB-lite"/>
    </source>
</evidence>
<keyword evidence="5" id="KW-0418">Kinase</keyword>
<feature type="compositionally biased region" description="Basic and acidic residues" evidence="8">
    <location>
        <begin position="1087"/>
        <end position="1103"/>
    </location>
</feature>
<comment type="cofactor">
    <cofactor evidence="1">
        <name>Mg(2+)</name>
        <dbReference type="ChEBI" id="CHEBI:18420"/>
    </cofactor>
</comment>
<dbReference type="InterPro" id="IPR011009">
    <property type="entry name" value="Kinase-like_dom_sf"/>
</dbReference>
<feature type="domain" description="Protein kinase" evidence="9">
    <location>
        <begin position="50"/>
        <end position="305"/>
    </location>
</feature>
<feature type="region of interest" description="Disordered" evidence="8">
    <location>
        <begin position="1050"/>
        <end position="1112"/>
    </location>
</feature>
<organism evidence="10 11">
    <name type="scientific">Pristionchus fissidentatus</name>
    <dbReference type="NCBI Taxonomy" id="1538716"/>
    <lineage>
        <taxon>Eukaryota</taxon>
        <taxon>Metazoa</taxon>
        <taxon>Ecdysozoa</taxon>
        <taxon>Nematoda</taxon>
        <taxon>Chromadorea</taxon>
        <taxon>Rhabditida</taxon>
        <taxon>Rhabditina</taxon>
        <taxon>Diplogasteromorpha</taxon>
        <taxon>Diplogasteroidea</taxon>
        <taxon>Neodiplogasteridae</taxon>
        <taxon>Pristionchus</taxon>
    </lineage>
</organism>
<name>A0AAV5WXJ1_9BILA</name>